<keyword evidence="2" id="KW-1185">Reference proteome</keyword>
<name>L0KQ24_MESAW</name>
<organism evidence="1 2">
    <name type="scientific">Mesorhizobium australicum (strain HAMBI 3006 / LMG 24608 / WSM2073)</name>
    <dbReference type="NCBI Taxonomy" id="754035"/>
    <lineage>
        <taxon>Bacteria</taxon>
        <taxon>Pseudomonadati</taxon>
        <taxon>Pseudomonadota</taxon>
        <taxon>Alphaproteobacteria</taxon>
        <taxon>Hyphomicrobiales</taxon>
        <taxon>Phyllobacteriaceae</taxon>
        <taxon>Mesorhizobium</taxon>
    </lineage>
</organism>
<accession>L0KQ24</accession>
<gene>
    <name evidence="1" type="ordered locus">Mesau_04430</name>
</gene>
<dbReference type="HOGENOM" id="CLU_190659_0_0_5"/>
<dbReference type="Proteomes" id="UP000010998">
    <property type="component" value="Chromosome"/>
</dbReference>
<reference evidence="2" key="1">
    <citation type="submission" date="2012-02" db="EMBL/GenBank/DDBJ databases">
        <title>Complete sequence of Mesorhizobium australicum WSM2073.</title>
        <authorList>
            <person name="Lucas S."/>
            <person name="Han J."/>
            <person name="Lapidus A."/>
            <person name="Cheng J.-F."/>
            <person name="Goodwin L."/>
            <person name="Pitluck S."/>
            <person name="Peters L."/>
            <person name="Gu W."/>
            <person name="Detter J.C."/>
            <person name="Han C."/>
            <person name="Tapia R."/>
            <person name="Land M."/>
            <person name="Hauser L."/>
            <person name="Kyrpides N."/>
            <person name="Ivanova N."/>
            <person name="Pagani I."/>
            <person name="Reeve W.G."/>
            <person name="Howieson J.G."/>
            <person name="Tiwari R.P."/>
            <person name="O'Hara G.W."/>
            <person name="Atkins C.A."/>
            <person name="Ronson C.W."/>
            <person name="Nandasena K.G."/>
            <person name="Woyke T."/>
        </authorList>
    </citation>
    <scope>NUCLEOTIDE SEQUENCE [LARGE SCALE GENOMIC DNA]</scope>
    <source>
        <strain evidence="2">LMG 24608 / HAMBI 3006 / WSM2073</strain>
    </source>
</reference>
<proteinExistence type="predicted"/>
<dbReference type="AlphaFoldDB" id="L0KQ24"/>
<dbReference type="KEGG" id="mam:Mesau_04430"/>
<protein>
    <submittedName>
        <fullName evidence="1">Uncharacterized protein</fullName>
    </submittedName>
</protein>
<evidence type="ECO:0000313" key="1">
    <source>
        <dbReference type="EMBL" id="AGB46765.1"/>
    </source>
</evidence>
<sequence length="87" mass="10117">MPMWREVCASGTRKGLELEELNCMKKFFLTLAGAAVLAGSMAVAPEPAMARHWHGHKQVCRIVVKKRVVWRHGHRRVIVERVRRCRW</sequence>
<dbReference type="EMBL" id="CP003358">
    <property type="protein sequence ID" value="AGB46765.1"/>
    <property type="molecule type" value="Genomic_DNA"/>
</dbReference>
<evidence type="ECO:0000313" key="2">
    <source>
        <dbReference type="Proteomes" id="UP000010998"/>
    </source>
</evidence>